<comment type="caution">
    <text evidence="1">The sequence shown here is derived from an EMBL/GenBank/DDBJ whole genome shotgun (WGS) entry which is preliminary data.</text>
</comment>
<reference evidence="1 2" key="1">
    <citation type="journal article" date="2013" name="PLoS ONE">
        <title>Identification and characterization of three novel lipases belonging to families II and V from Anaerovibrio lipolyticus 5ST.</title>
        <authorList>
            <person name="Prive F."/>
            <person name="Kaderbhai N.N."/>
            <person name="Girdwood S."/>
            <person name="Worgan H.J."/>
            <person name="Pinloche E."/>
            <person name="Scollan N.D."/>
            <person name="Huws S.A."/>
            <person name="Newbold C.J."/>
        </authorList>
    </citation>
    <scope>NUCLEOTIDE SEQUENCE [LARGE SCALE GENOMIC DNA]</scope>
    <source>
        <strain evidence="1 2">5S</strain>
    </source>
</reference>
<organism evidence="1 2">
    <name type="scientific">Anaerovibrio lipolyticus</name>
    <dbReference type="NCBI Taxonomy" id="82374"/>
    <lineage>
        <taxon>Bacteria</taxon>
        <taxon>Bacillati</taxon>
        <taxon>Bacillota</taxon>
        <taxon>Negativicutes</taxon>
        <taxon>Selenomonadales</taxon>
        <taxon>Selenomonadaceae</taxon>
        <taxon>Anaerovibrio</taxon>
    </lineage>
</organism>
<dbReference type="eggNOG" id="ENOG5031J4X">
    <property type="taxonomic scope" value="Bacteria"/>
</dbReference>
<sequence length="172" mass="19818">MDYSNGTESEVSMDSVQLVAGLLICFPEFSKIRLDSKEKAVIMEISVREAPEKEKFEEAERLIEDSLMLYHNIEHTSGGKLGFTYENFSLQIYRDIASLSRGEVGLIVSLLKEKFADIIITDEVRNPDEDLIYMQSEMIDHRIRFLKENKIPESMVGVREEGRVMVYDNDLI</sequence>
<dbReference type="Proteomes" id="UP000030993">
    <property type="component" value="Unassembled WGS sequence"/>
</dbReference>
<dbReference type="AlphaFoldDB" id="A0A0B2JSK1"/>
<name>A0A0B2JSK1_9FIRM</name>
<protein>
    <submittedName>
        <fullName evidence="1">Uncharacterized protein</fullName>
    </submittedName>
</protein>
<evidence type="ECO:0000313" key="2">
    <source>
        <dbReference type="Proteomes" id="UP000030993"/>
    </source>
</evidence>
<proteinExistence type="predicted"/>
<accession>A0A0B2JSK1</accession>
<dbReference type="STRING" id="82374.NZ47_11140"/>
<dbReference type="EMBL" id="JSCE01000209">
    <property type="protein sequence ID" value="KHM51295.1"/>
    <property type="molecule type" value="Genomic_DNA"/>
</dbReference>
<evidence type="ECO:0000313" key="1">
    <source>
        <dbReference type="EMBL" id="KHM51295.1"/>
    </source>
</evidence>
<gene>
    <name evidence="1" type="ORF">NZ47_11140</name>
</gene>
<dbReference type="RefSeq" id="WP_027397232.1">
    <property type="nucleotide sequence ID" value="NZ_JSCE01000209.1"/>
</dbReference>
<keyword evidence="2" id="KW-1185">Reference proteome</keyword>